<dbReference type="AlphaFoldDB" id="A0AAV7Q4P7"/>
<evidence type="ECO:0000313" key="2">
    <source>
        <dbReference type="Proteomes" id="UP001066276"/>
    </source>
</evidence>
<accession>A0AAV7Q4P7</accession>
<dbReference type="PROSITE" id="PS00213">
    <property type="entry name" value="LIPOCALIN"/>
    <property type="match status" value="1"/>
</dbReference>
<dbReference type="InterPro" id="IPR022272">
    <property type="entry name" value="Lipocalin_CS"/>
</dbReference>
<organism evidence="1 2">
    <name type="scientific">Pleurodeles waltl</name>
    <name type="common">Iberian ribbed newt</name>
    <dbReference type="NCBI Taxonomy" id="8319"/>
    <lineage>
        <taxon>Eukaryota</taxon>
        <taxon>Metazoa</taxon>
        <taxon>Chordata</taxon>
        <taxon>Craniata</taxon>
        <taxon>Vertebrata</taxon>
        <taxon>Euteleostomi</taxon>
        <taxon>Amphibia</taxon>
        <taxon>Batrachia</taxon>
        <taxon>Caudata</taxon>
        <taxon>Salamandroidea</taxon>
        <taxon>Salamandridae</taxon>
        <taxon>Pleurodelinae</taxon>
        <taxon>Pleurodeles</taxon>
    </lineage>
</organism>
<dbReference type="SUPFAM" id="SSF50814">
    <property type="entry name" value="Lipocalins"/>
    <property type="match status" value="1"/>
</dbReference>
<protein>
    <submittedName>
        <fullName evidence="1">Uncharacterized protein</fullName>
    </submittedName>
</protein>
<keyword evidence="2" id="KW-1185">Reference proteome</keyword>
<name>A0AAV7Q4P7_PLEWA</name>
<dbReference type="Proteomes" id="UP001066276">
    <property type="component" value="Chromosome 6"/>
</dbReference>
<gene>
    <name evidence="1" type="ORF">NDU88_000980</name>
</gene>
<evidence type="ECO:0000313" key="1">
    <source>
        <dbReference type="EMBL" id="KAJ1134529.1"/>
    </source>
</evidence>
<dbReference type="InterPro" id="IPR012674">
    <property type="entry name" value="Calycin"/>
</dbReference>
<reference evidence="1" key="1">
    <citation type="journal article" date="2022" name="bioRxiv">
        <title>Sequencing and chromosome-scale assembly of the giantPleurodeles waltlgenome.</title>
        <authorList>
            <person name="Brown T."/>
            <person name="Elewa A."/>
            <person name="Iarovenko S."/>
            <person name="Subramanian E."/>
            <person name="Araus A.J."/>
            <person name="Petzold A."/>
            <person name="Susuki M."/>
            <person name="Suzuki K.-i.T."/>
            <person name="Hayashi T."/>
            <person name="Toyoda A."/>
            <person name="Oliveira C."/>
            <person name="Osipova E."/>
            <person name="Leigh N.D."/>
            <person name="Simon A."/>
            <person name="Yun M.H."/>
        </authorList>
    </citation>
    <scope>NUCLEOTIDE SEQUENCE</scope>
    <source>
        <strain evidence="1">20211129_DDA</strain>
        <tissue evidence="1">Liver</tissue>
    </source>
</reference>
<comment type="caution">
    <text evidence="1">The sequence shown here is derived from an EMBL/GenBank/DDBJ whole genome shotgun (WGS) entry which is preliminary data.</text>
</comment>
<sequence length="138" mass="15960">MGVGGHPSLAELQWRQGQIVISENENVTFVEEDGSVKLKGRSHNGNHADREAFKTYAVCKELAFMVERQSYFNYETECDSVPHIMDPLDPKRITGRWHMVARASSHPTLIYDRINSWVEFSWQEKKLKIREGHGNSVW</sequence>
<dbReference type="EMBL" id="JANPWB010000010">
    <property type="protein sequence ID" value="KAJ1134529.1"/>
    <property type="molecule type" value="Genomic_DNA"/>
</dbReference>
<proteinExistence type="predicted"/>